<feature type="chain" id="PRO_5041774338" description="Transmembrane 9 superfamily member" evidence="7">
    <location>
        <begin position="27"/>
        <end position="726"/>
    </location>
</feature>
<name>A0AAD3H3Q7_9STRA</name>
<keyword evidence="4 7" id="KW-0732">Signal</keyword>
<evidence type="ECO:0000313" key="8">
    <source>
        <dbReference type="EMBL" id="GFH49502.1"/>
    </source>
</evidence>
<dbReference type="EMBL" id="BLLK01000038">
    <property type="protein sequence ID" value="GFH49502.1"/>
    <property type="molecule type" value="Genomic_DNA"/>
</dbReference>
<feature type="signal peptide" evidence="7">
    <location>
        <begin position="1"/>
        <end position="26"/>
    </location>
</feature>
<organism evidence="8 9">
    <name type="scientific">Chaetoceros tenuissimus</name>
    <dbReference type="NCBI Taxonomy" id="426638"/>
    <lineage>
        <taxon>Eukaryota</taxon>
        <taxon>Sar</taxon>
        <taxon>Stramenopiles</taxon>
        <taxon>Ochrophyta</taxon>
        <taxon>Bacillariophyta</taxon>
        <taxon>Coscinodiscophyceae</taxon>
        <taxon>Chaetocerotophycidae</taxon>
        <taxon>Chaetocerotales</taxon>
        <taxon>Chaetocerotaceae</taxon>
        <taxon>Chaetoceros</taxon>
    </lineage>
</organism>
<protein>
    <recommendedName>
        <fullName evidence="7">Transmembrane 9 superfamily member</fullName>
    </recommendedName>
</protein>
<comment type="subcellular location">
    <subcellularLocation>
        <location evidence="1">Membrane</location>
        <topology evidence="1">Multi-pass membrane protein</topology>
    </subcellularLocation>
</comment>
<dbReference type="Pfam" id="PF02990">
    <property type="entry name" value="EMP70"/>
    <property type="match status" value="1"/>
</dbReference>
<evidence type="ECO:0000256" key="5">
    <source>
        <dbReference type="ARBA" id="ARBA00022989"/>
    </source>
</evidence>
<feature type="transmembrane region" description="Helical" evidence="7">
    <location>
        <begin position="367"/>
        <end position="386"/>
    </location>
</feature>
<feature type="transmembrane region" description="Helical" evidence="7">
    <location>
        <begin position="656"/>
        <end position="675"/>
    </location>
</feature>
<evidence type="ECO:0000256" key="2">
    <source>
        <dbReference type="ARBA" id="ARBA00005227"/>
    </source>
</evidence>
<accession>A0AAD3H3Q7</accession>
<sequence>MKTTFWRLFTVAALAMTATVLPTASARPLRSSMAKQLVEAKRNGASKTELKKLKEKIKDEMRTARAAGVSIDTLKQIQDRGTSLDEVKKKIMEANLKRRKKKGVFRKKETTLSDVLFPGVSPEEFRTGASIPLLVDTVSSRRTQLPFEYYKLPVCTPEETKYKGKRKNLGERLMGNAKVKLSPYDITVGKDVTCATLCTKQFDFKTMRRMKKLIARDYTINFTLDGLPTHIPRNNGSVIKGFPVGSKLVNEATEKVEYLLHNHIRFVIEYNDEESSSGYVRIVGVRTKPVSVAHDPANMAATCGEAPVRNLENTLLYIKPEKNNKEGMMVTYSYEVEWKRSDRPWTDRWDVFLLSNPDDATAHHMSLLNSFMIVIFLAVCIAIILIRALRKDLEIYNELIDDDDEDESGWKMIHGDVFRPPSTSPMALGVCVGSGAQIAVAILMTLLLSQTNLINPAMKGQALSNIVVLYVFSGTVSGYISARIFKFCGGKNWKLNTIVTAIAFPGLLMSMFLVLNVFLAFYGSSKTMGFFTIVAAFLLWGCVASPLVFIGSFIGFKRDPISVPTRTNQIARVIPPQQTLFGSKLSSLYVGALPFSCAVIEIYFLMCSIWMNQYYYLMGYLLAITILIGVCSVLTAIIMTYLRLTSEDHRWWWKSFADSASCGVWLYIYSIWYLFYRLNLVGILPYIVYLTYMAMISLTLGLYTGSISFIGTFYFNRIIYNSVKID</sequence>
<keyword evidence="6 7" id="KW-0472">Membrane</keyword>
<dbReference type="Proteomes" id="UP001054902">
    <property type="component" value="Unassembled WGS sequence"/>
</dbReference>
<feature type="transmembrane region" description="Helical" evidence="7">
    <location>
        <begin position="467"/>
        <end position="485"/>
    </location>
</feature>
<dbReference type="PANTHER" id="PTHR10766:SF111">
    <property type="entry name" value="TRANSMEMBRANE 9 SUPERFAMILY MEMBER 2"/>
    <property type="match status" value="1"/>
</dbReference>
<feature type="transmembrane region" description="Helical" evidence="7">
    <location>
        <begin position="588"/>
        <end position="611"/>
    </location>
</feature>
<evidence type="ECO:0000256" key="6">
    <source>
        <dbReference type="ARBA" id="ARBA00023136"/>
    </source>
</evidence>
<dbReference type="GO" id="GO:0072657">
    <property type="term" value="P:protein localization to membrane"/>
    <property type="evidence" value="ECO:0007669"/>
    <property type="project" value="TreeGrafter"/>
</dbReference>
<gene>
    <name evidence="8" type="ORF">CTEN210_05978</name>
</gene>
<evidence type="ECO:0000256" key="1">
    <source>
        <dbReference type="ARBA" id="ARBA00004141"/>
    </source>
</evidence>
<dbReference type="InterPro" id="IPR004240">
    <property type="entry name" value="EMP70"/>
</dbReference>
<feature type="transmembrane region" description="Helical" evidence="7">
    <location>
        <begin position="528"/>
        <end position="556"/>
    </location>
</feature>
<dbReference type="GO" id="GO:0005737">
    <property type="term" value="C:cytoplasm"/>
    <property type="evidence" value="ECO:0007669"/>
    <property type="project" value="UniProtKB-ARBA"/>
</dbReference>
<keyword evidence="5 7" id="KW-1133">Transmembrane helix</keyword>
<feature type="transmembrane region" description="Helical" evidence="7">
    <location>
        <begin position="426"/>
        <end position="447"/>
    </location>
</feature>
<keyword evidence="3 7" id="KW-0812">Transmembrane</keyword>
<evidence type="ECO:0000313" key="9">
    <source>
        <dbReference type="Proteomes" id="UP001054902"/>
    </source>
</evidence>
<evidence type="ECO:0000256" key="4">
    <source>
        <dbReference type="ARBA" id="ARBA00022729"/>
    </source>
</evidence>
<dbReference type="InterPro" id="IPR036259">
    <property type="entry name" value="MFS_trans_sf"/>
</dbReference>
<proteinExistence type="inferred from homology"/>
<dbReference type="AlphaFoldDB" id="A0AAD3H3Q7"/>
<dbReference type="SUPFAM" id="SSF103473">
    <property type="entry name" value="MFS general substrate transporter"/>
    <property type="match status" value="1"/>
</dbReference>
<reference evidence="8 9" key="1">
    <citation type="journal article" date="2021" name="Sci. Rep.">
        <title>The genome of the diatom Chaetoceros tenuissimus carries an ancient integrated fragment of an extant virus.</title>
        <authorList>
            <person name="Hongo Y."/>
            <person name="Kimura K."/>
            <person name="Takaki Y."/>
            <person name="Yoshida Y."/>
            <person name="Baba S."/>
            <person name="Kobayashi G."/>
            <person name="Nagasaki K."/>
            <person name="Hano T."/>
            <person name="Tomaru Y."/>
        </authorList>
    </citation>
    <scope>NUCLEOTIDE SEQUENCE [LARGE SCALE GENOMIC DNA]</scope>
    <source>
        <strain evidence="8 9">NIES-3715</strain>
    </source>
</reference>
<dbReference type="GO" id="GO:0016020">
    <property type="term" value="C:membrane"/>
    <property type="evidence" value="ECO:0007669"/>
    <property type="project" value="UniProtKB-SubCell"/>
</dbReference>
<keyword evidence="9" id="KW-1185">Reference proteome</keyword>
<evidence type="ECO:0000256" key="3">
    <source>
        <dbReference type="ARBA" id="ARBA00022692"/>
    </source>
</evidence>
<comment type="caution">
    <text evidence="8">The sequence shown here is derived from an EMBL/GenBank/DDBJ whole genome shotgun (WGS) entry which is preliminary data.</text>
</comment>
<evidence type="ECO:0000256" key="7">
    <source>
        <dbReference type="RuleBase" id="RU363079"/>
    </source>
</evidence>
<feature type="transmembrane region" description="Helical" evidence="7">
    <location>
        <begin position="617"/>
        <end position="644"/>
    </location>
</feature>
<feature type="transmembrane region" description="Helical" evidence="7">
    <location>
        <begin position="687"/>
        <end position="715"/>
    </location>
</feature>
<feature type="transmembrane region" description="Helical" evidence="7">
    <location>
        <begin position="497"/>
        <end position="522"/>
    </location>
</feature>
<comment type="similarity">
    <text evidence="2 7">Belongs to the nonaspanin (TM9SF) (TC 9.A.2) family.</text>
</comment>
<dbReference type="PANTHER" id="PTHR10766">
    <property type="entry name" value="TRANSMEMBRANE 9 SUPERFAMILY PROTEIN"/>
    <property type="match status" value="1"/>
</dbReference>